<reference evidence="1" key="2">
    <citation type="journal article" date="2015" name="Data Brief">
        <title>Shoot transcriptome of the giant reed, Arundo donax.</title>
        <authorList>
            <person name="Barrero R.A."/>
            <person name="Guerrero F.D."/>
            <person name="Moolhuijzen P."/>
            <person name="Goolsby J.A."/>
            <person name="Tidwell J."/>
            <person name="Bellgard S.E."/>
            <person name="Bellgard M.I."/>
        </authorList>
    </citation>
    <scope>NUCLEOTIDE SEQUENCE</scope>
    <source>
        <tissue evidence="1">Shoot tissue taken approximately 20 cm above the soil surface</tissue>
    </source>
</reference>
<dbReference type="EMBL" id="GBRH01189141">
    <property type="protein sequence ID" value="JAE08755.1"/>
    <property type="molecule type" value="Transcribed_RNA"/>
</dbReference>
<reference evidence="1" key="1">
    <citation type="submission" date="2014-09" db="EMBL/GenBank/DDBJ databases">
        <authorList>
            <person name="Magalhaes I.L.F."/>
            <person name="Oliveira U."/>
            <person name="Santos F.R."/>
            <person name="Vidigal T.H.D.A."/>
            <person name="Brescovit A.D."/>
            <person name="Santos A.J."/>
        </authorList>
    </citation>
    <scope>NUCLEOTIDE SEQUENCE</scope>
    <source>
        <tissue evidence="1">Shoot tissue taken approximately 20 cm above the soil surface</tissue>
    </source>
</reference>
<sequence>MLSVEATDKLFEAMLSLGVPKKELFEGAQFLVKSM</sequence>
<proteinExistence type="predicted"/>
<protein>
    <submittedName>
        <fullName evidence="1">Uncharacterized protein</fullName>
    </submittedName>
</protein>
<accession>A0A0A9F6V4</accession>
<evidence type="ECO:0000313" key="1">
    <source>
        <dbReference type="EMBL" id="JAE08755.1"/>
    </source>
</evidence>
<dbReference type="AlphaFoldDB" id="A0A0A9F6V4"/>
<name>A0A0A9F6V4_ARUDO</name>
<organism evidence="1">
    <name type="scientific">Arundo donax</name>
    <name type="common">Giant reed</name>
    <name type="synonym">Donax arundinaceus</name>
    <dbReference type="NCBI Taxonomy" id="35708"/>
    <lineage>
        <taxon>Eukaryota</taxon>
        <taxon>Viridiplantae</taxon>
        <taxon>Streptophyta</taxon>
        <taxon>Embryophyta</taxon>
        <taxon>Tracheophyta</taxon>
        <taxon>Spermatophyta</taxon>
        <taxon>Magnoliopsida</taxon>
        <taxon>Liliopsida</taxon>
        <taxon>Poales</taxon>
        <taxon>Poaceae</taxon>
        <taxon>PACMAD clade</taxon>
        <taxon>Arundinoideae</taxon>
        <taxon>Arundineae</taxon>
        <taxon>Arundo</taxon>
    </lineage>
</organism>